<dbReference type="SUPFAM" id="SSF75420">
    <property type="entry name" value="YhbC-like, N-terminal domain"/>
    <property type="match status" value="1"/>
</dbReference>
<comment type="function">
    <text evidence="3">Required for maturation of 30S ribosomal subunits.</text>
</comment>
<name>A0A084JBS1_9CLOT</name>
<dbReference type="Pfam" id="PF17384">
    <property type="entry name" value="DUF150_C"/>
    <property type="match status" value="1"/>
</dbReference>
<comment type="subcellular location">
    <subcellularLocation>
        <location evidence="3">Cytoplasm</location>
    </subcellularLocation>
</comment>
<sequence>MNSSGVVEKLHSKITNIVEKLGFELYHLEYVREGGQNILRVFIDNEKGVALDNCVEVSKAVGEMLDKEEPITEEYNLEVSSPGIFRTLYTKEHFNKYINHDVAVKLSALFEGKKKYEGILKGFDSENLMLEINDNEVAIPMSKVSLVTLNPTL</sequence>
<dbReference type="AlphaFoldDB" id="A0A084JBS1"/>
<evidence type="ECO:0000256" key="2">
    <source>
        <dbReference type="ARBA" id="ARBA00022517"/>
    </source>
</evidence>
<dbReference type="GO" id="GO:0006412">
    <property type="term" value="P:translation"/>
    <property type="evidence" value="ECO:0007669"/>
    <property type="project" value="TreeGrafter"/>
</dbReference>
<evidence type="ECO:0000259" key="5">
    <source>
        <dbReference type="Pfam" id="PF17384"/>
    </source>
</evidence>
<dbReference type="SUPFAM" id="SSF74942">
    <property type="entry name" value="YhbC-like, C-terminal domain"/>
    <property type="match status" value="1"/>
</dbReference>
<feature type="domain" description="Ribosome maturation factor RimP N-terminal" evidence="4">
    <location>
        <begin position="14"/>
        <end position="84"/>
    </location>
</feature>
<comment type="caution">
    <text evidence="6">The sequence shown here is derived from an EMBL/GenBank/DDBJ whole genome shotgun (WGS) entry which is preliminary data.</text>
</comment>
<dbReference type="Pfam" id="PF02576">
    <property type="entry name" value="RimP_N"/>
    <property type="match status" value="1"/>
</dbReference>
<feature type="domain" description="Ribosome maturation factor RimP C-terminal" evidence="5">
    <location>
        <begin position="88"/>
        <end position="151"/>
    </location>
</feature>
<dbReference type="InterPro" id="IPR035956">
    <property type="entry name" value="RimP_N_sf"/>
</dbReference>
<dbReference type="Gene3D" id="3.30.300.70">
    <property type="entry name" value="RimP-like superfamily, N-terminal"/>
    <property type="match status" value="1"/>
</dbReference>
<dbReference type="PANTHER" id="PTHR33867">
    <property type="entry name" value="RIBOSOME MATURATION FACTOR RIMP"/>
    <property type="match status" value="1"/>
</dbReference>
<dbReference type="InterPro" id="IPR028989">
    <property type="entry name" value="RimP_N"/>
</dbReference>
<keyword evidence="1 3" id="KW-0963">Cytoplasm</keyword>
<dbReference type="InterPro" id="IPR028998">
    <property type="entry name" value="RimP_C"/>
</dbReference>
<keyword evidence="7" id="KW-1185">Reference proteome</keyword>
<organism evidence="6 7">
    <name type="scientific">Clostridium sulfidigenes</name>
    <dbReference type="NCBI Taxonomy" id="318464"/>
    <lineage>
        <taxon>Bacteria</taxon>
        <taxon>Bacillati</taxon>
        <taxon>Bacillota</taxon>
        <taxon>Clostridia</taxon>
        <taxon>Eubacteriales</taxon>
        <taxon>Clostridiaceae</taxon>
        <taxon>Clostridium</taxon>
    </lineage>
</organism>
<keyword evidence="2 3" id="KW-0690">Ribosome biogenesis</keyword>
<dbReference type="RefSeq" id="WP_035132799.1">
    <property type="nucleotide sequence ID" value="NZ_JPMD01000023.1"/>
</dbReference>
<comment type="similarity">
    <text evidence="3">Belongs to the RimP family.</text>
</comment>
<dbReference type="STRING" id="318464.IO99_10010"/>
<reference evidence="6 7" key="1">
    <citation type="submission" date="2014-07" db="EMBL/GenBank/DDBJ databases">
        <title>Draft genome of Clostridium sulfidigenes 113A isolated from sediments associated with methane hydrate from Krishna Godavari basin.</title>
        <authorList>
            <person name="Honkalas V.S."/>
            <person name="Dabir A.P."/>
            <person name="Arora P."/>
            <person name="Dhakephalkar P.K."/>
        </authorList>
    </citation>
    <scope>NUCLEOTIDE SEQUENCE [LARGE SCALE GENOMIC DNA]</scope>
    <source>
        <strain evidence="6 7">113A</strain>
    </source>
</reference>
<dbReference type="PANTHER" id="PTHR33867:SF1">
    <property type="entry name" value="RIBOSOME MATURATION FACTOR RIMP"/>
    <property type="match status" value="1"/>
</dbReference>
<proteinExistence type="inferred from homology"/>
<dbReference type="FunFam" id="3.30.300.70:FF:000001">
    <property type="entry name" value="Ribosome maturation factor RimP"/>
    <property type="match status" value="1"/>
</dbReference>
<protein>
    <recommendedName>
        <fullName evidence="3">Ribosome maturation factor RimP</fullName>
    </recommendedName>
</protein>
<dbReference type="CDD" id="cd01734">
    <property type="entry name" value="YlxS_C"/>
    <property type="match status" value="1"/>
</dbReference>
<dbReference type="Proteomes" id="UP000028542">
    <property type="component" value="Unassembled WGS sequence"/>
</dbReference>
<dbReference type="Gene3D" id="2.30.30.180">
    <property type="entry name" value="Ribosome maturation factor RimP, C-terminal domain"/>
    <property type="match status" value="1"/>
</dbReference>
<evidence type="ECO:0000313" key="7">
    <source>
        <dbReference type="Proteomes" id="UP000028542"/>
    </source>
</evidence>
<evidence type="ECO:0000256" key="1">
    <source>
        <dbReference type="ARBA" id="ARBA00022490"/>
    </source>
</evidence>
<dbReference type="EMBL" id="JPMD01000023">
    <property type="protein sequence ID" value="KEZ86405.1"/>
    <property type="molecule type" value="Genomic_DNA"/>
</dbReference>
<dbReference type="InterPro" id="IPR003728">
    <property type="entry name" value="Ribosome_maturation_RimP"/>
</dbReference>
<evidence type="ECO:0000256" key="3">
    <source>
        <dbReference type="HAMAP-Rule" id="MF_01077"/>
    </source>
</evidence>
<dbReference type="GO" id="GO:0005829">
    <property type="term" value="C:cytosol"/>
    <property type="evidence" value="ECO:0007669"/>
    <property type="project" value="TreeGrafter"/>
</dbReference>
<dbReference type="HAMAP" id="MF_01077">
    <property type="entry name" value="RimP"/>
    <property type="match status" value="1"/>
</dbReference>
<dbReference type="GO" id="GO:0000028">
    <property type="term" value="P:ribosomal small subunit assembly"/>
    <property type="evidence" value="ECO:0007669"/>
    <property type="project" value="TreeGrafter"/>
</dbReference>
<dbReference type="eggNOG" id="COG0779">
    <property type="taxonomic scope" value="Bacteria"/>
</dbReference>
<accession>A0A084JBS1</accession>
<evidence type="ECO:0000313" key="6">
    <source>
        <dbReference type="EMBL" id="KEZ86405.1"/>
    </source>
</evidence>
<gene>
    <name evidence="3" type="primary">rimP</name>
    <name evidence="6" type="ORF">IO99_10010</name>
</gene>
<evidence type="ECO:0000259" key="4">
    <source>
        <dbReference type="Pfam" id="PF02576"/>
    </source>
</evidence>
<dbReference type="InterPro" id="IPR036847">
    <property type="entry name" value="RimP_C_sf"/>
</dbReference>
<dbReference type="NCBIfam" id="NF000934">
    <property type="entry name" value="PRK00092.3-1"/>
    <property type="match status" value="1"/>
</dbReference>